<evidence type="ECO:0000256" key="2">
    <source>
        <dbReference type="ARBA" id="ARBA00009347"/>
    </source>
</evidence>
<dbReference type="Pfam" id="PF00441">
    <property type="entry name" value="Acyl-CoA_dh_1"/>
    <property type="match status" value="1"/>
</dbReference>
<dbReference type="Pfam" id="PF02771">
    <property type="entry name" value="Acyl-CoA_dh_N"/>
    <property type="match status" value="1"/>
</dbReference>
<dbReference type="Pfam" id="PF02770">
    <property type="entry name" value="Acyl-CoA_dh_M"/>
    <property type="match status" value="1"/>
</dbReference>
<evidence type="ECO:0000313" key="10">
    <source>
        <dbReference type="Proteomes" id="UP001549164"/>
    </source>
</evidence>
<evidence type="ECO:0000259" key="6">
    <source>
        <dbReference type="Pfam" id="PF00441"/>
    </source>
</evidence>
<evidence type="ECO:0000313" key="9">
    <source>
        <dbReference type="EMBL" id="MET3599808.1"/>
    </source>
</evidence>
<keyword evidence="4 5" id="KW-0274">FAD</keyword>
<dbReference type="SUPFAM" id="SSF47203">
    <property type="entry name" value="Acyl-CoA dehydrogenase C-terminal domain-like"/>
    <property type="match status" value="1"/>
</dbReference>
<dbReference type="RefSeq" id="WP_354433884.1">
    <property type="nucleotide sequence ID" value="NZ_JBEPLY010000004.1"/>
</dbReference>
<dbReference type="PANTHER" id="PTHR42803">
    <property type="entry name" value="ACYL-COA DEHYDROGENASE"/>
    <property type="match status" value="1"/>
</dbReference>
<organism evidence="9 10">
    <name type="scientific">Martelella mangrovi</name>
    <dbReference type="NCBI Taxonomy" id="1397477"/>
    <lineage>
        <taxon>Bacteria</taxon>
        <taxon>Pseudomonadati</taxon>
        <taxon>Pseudomonadota</taxon>
        <taxon>Alphaproteobacteria</taxon>
        <taxon>Hyphomicrobiales</taxon>
        <taxon>Aurantimonadaceae</taxon>
        <taxon>Martelella</taxon>
    </lineage>
</organism>
<dbReference type="Gene3D" id="1.20.140.10">
    <property type="entry name" value="Butyryl-CoA Dehydrogenase, subunit A, domain 3"/>
    <property type="match status" value="1"/>
</dbReference>
<name>A0ABV2IBL0_9HYPH</name>
<proteinExistence type="inferred from homology"/>
<dbReference type="InterPro" id="IPR036250">
    <property type="entry name" value="AcylCo_DH-like_C"/>
</dbReference>
<feature type="domain" description="Acyl-CoA dehydrogenase/oxidase C-terminal" evidence="6">
    <location>
        <begin position="266"/>
        <end position="422"/>
    </location>
</feature>
<dbReference type="InterPro" id="IPR009075">
    <property type="entry name" value="AcylCo_DH/oxidase_C"/>
</dbReference>
<comment type="cofactor">
    <cofactor evidence="1 5">
        <name>FAD</name>
        <dbReference type="ChEBI" id="CHEBI:57692"/>
    </cofactor>
</comment>
<dbReference type="Gene3D" id="1.10.540.10">
    <property type="entry name" value="Acyl-CoA dehydrogenase/oxidase, N-terminal domain"/>
    <property type="match status" value="1"/>
</dbReference>
<dbReference type="InterPro" id="IPR046373">
    <property type="entry name" value="Acyl-CoA_Oxase/DH_mid-dom_sf"/>
</dbReference>
<gene>
    <name evidence="9" type="ORF">ABID12_001747</name>
</gene>
<dbReference type="InterPro" id="IPR052166">
    <property type="entry name" value="Diverse_Acyl-CoA_DH"/>
</dbReference>
<dbReference type="Gene3D" id="2.40.110.10">
    <property type="entry name" value="Butyryl-CoA Dehydrogenase, subunit A, domain 2"/>
    <property type="match status" value="1"/>
</dbReference>
<sequence length="522" mass="55259">MTEFKAPVEDILFSLDAVAGASRLPDWDGELAGEIIGHFAAFAEGVLAPLNAVGDAEGCRIVDGRVVMPDGFRDAFAQLAEGGWQGLTAPEDFGGMGLSPVIGAAVSEIFSGANHAMQMVCGLVPGAIATLLHYGSEDQQQRWIAPLSAGTTLSTMCLTEPDAGSDLGRIRTRANRDGDNWRLSGEKIFISGGDQDLSDNILHLVLARTGEAASGIRGLSLFLCDRESAGETIKITRIEEKLGLHASPTCQMVFDATPAELIGAEGEGLKAMFTVMNHARIDVALQGTAHAARAGHIAASYVDERRQGRKADGSPAVLSDHADVRRMLDEQQALALGSRAMCHIALVEMALGEKPELVDFLTPVCKLFASEAGIKAADLGIQVLGGYGYLTEYGLSQVWRDARITAIYEGANGIHALTIAGRGLRFKDGAGADAFTALVEQLADGDAEIASLAKIWNQWRGKLLAAEDPAPLANVFARLTAVLYYRAVWTRIAAAGASGPDTAKLQRLKDHVLAAPLPVRLP</sequence>
<evidence type="ECO:0000259" key="7">
    <source>
        <dbReference type="Pfam" id="PF02770"/>
    </source>
</evidence>
<feature type="domain" description="Acyl-CoA oxidase/dehydrogenase middle" evidence="7">
    <location>
        <begin position="156"/>
        <end position="256"/>
    </location>
</feature>
<comment type="caution">
    <text evidence="9">The sequence shown here is derived from an EMBL/GenBank/DDBJ whole genome shotgun (WGS) entry which is preliminary data.</text>
</comment>
<evidence type="ECO:0000256" key="3">
    <source>
        <dbReference type="ARBA" id="ARBA00022630"/>
    </source>
</evidence>
<dbReference type="InterPro" id="IPR013786">
    <property type="entry name" value="AcylCoA_DH/ox_N"/>
</dbReference>
<dbReference type="PANTHER" id="PTHR42803:SF1">
    <property type="entry name" value="BROAD-SPECIFICITY LINEAR ACYL-COA DEHYDROGENASE FADE5"/>
    <property type="match status" value="1"/>
</dbReference>
<reference evidence="9 10" key="1">
    <citation type="submission" date="2024-06" db="EMBL/GenBank/DDBJ databases">
        <title>Genomic Encyclopedia of Type Strains, Phase IV (KMG-IV): sequencing the most valuable type-strain genomes for metagenomic binning, comparative biology and taxonomic classification.</title>
        <authorList>
            <person name="Goeker M."/>
        </authorList>
    </citation>
    <scope>NUCLEOTIDE SEQUENCE [LARGE SCALE GENOMIC DNA]</scope>
    <source>
        <strain evidence="9 10">DSM 28102</strain>
    </source>
</reference>
<comment type="similarity">
    <text evidence="2 5">Belongs to the acyl-CoA dehydrogenase family.</text>
</comment>
<keyword evidence="3 5" id="KW-0285">Flavoprotein</keyword>
<keyword evidence="10" id="KW-1185">Reference proteome</keyword>
<dbReference type="InterPro" id="IPR037069">
    <property type="entry name" value="AcylCoA_DH/ox_N_sf"/>
</dbReference>
<keyword evidence="5" id="KW-0560">Oxidoreductase</keyword>
<evidence type="ECO:0000256" key="1">
    <source>
        <dbReference type="ARBA" id="ARBA00001974"/>
    </source>
</evidence>
<dbReference type="InterPro" id="IPR009100">
    <property type="entry name" value="AcylCoA_DH/oxidase_NM_dom_sf"/>
</dbReference>
<dbReference type="Proteomes" id="UP001549164">
    <property type="component" value="Unassembled WGS sequence"/>
</dbReference>
<dbReference type="SUPFAM" id="SSF56645">
    <property type="entry name" value="Acyl-CoA dehydrogenase NM domain-like"/>
    <property type="match status" value="1"/>
</dbReference>
<evidence type="ECO:0000259" key="8">
    <source>
        <dbReference type="Pfam" id="PF02771"/>
    </source>
</evidence>
<evidence type="ECO:0000256" key="4">
    <source>
        <dbReference type="ARBA" id="ARBA00022827"/>
    </source>
</evidence>
<dbReference type="InterPro" id="IPR006091">
    <property type="entry name" value="Acyl-CoA_Oxase/DH_mid-dom"/>
</dbReference>
<evidence type="ECO:0000256" key="5">
    <source>
        <dbReference type="RuleBase" id="RU362125"/>
    </source>
</evidence>
<dbReference type="EMBL" id="JBEPLY010000004">
    <property type="protein sequence ID" value="MET3599808.1"/>
    <property type="molecule type" value="Genomic_DNA"/>
</dbReference>
<accession>A0ABV2IBL0</accession>
<feature type="domain" description="Acyl-CoA dehydrogenase/oxidase N-terminal" evidence="8">
    <location>
        <begin position="69"/>
        <end position="150"/>
    </location>
</feature>
<protein>
    <submittedName>
        <fullName evidence="9">Alkylation response protein AidB-like acyl-CoA dehydrogenase</fullName>
    </submittedName>
</protein>